<proteinExistence type="predicted"/>
<dbReference type="AlphaFoldDB" id="V3ZH06"/>
<dbReference type="CTD" id="20241110"/>
<reference evidence="2 3" key="1">
    <citation type="journal article" date="2013" name="Nature">
        <title>Insights into bilaterian evolution from three spiralian genomes.</title>
        <authorList>
            <person name="Simakov O."/>
            <person name="Marletaz F."/>
            <person name="Cho S.J."/>
            <person name="Edsinger-Gonzales E."/>
            <person name="Havlak P."/>
            <person name="Hellsten U."/>
            <person name="Kuo D.H."/>
            <person name="Larsson T."/>
            <person name="Lv J."/>
            <person name="Arendt D."/>
            <person name="Savage R."/>
            <person name="Osoegawa K."/>
            <person name="de Jong P."/>
            <person name="Grimwood J."/>
            <person name="Chapman J.A."/>
            <person name="Shapiro H."/>
            <person name="Aerts A."/>
            <person name="Otillar R.P."/>
            <person name="Terry A.Y."/>
            <person name="Boore J.L."/>
            <person name="Grigoriev I.V."/>
            <person name="Lindberg D.R."/>
            <person name="Seaver E.C."/>
            <person name="Weisblat D.A."/>
            <person name="Putnam N.H."/>
            <person name="Rokhsar D.S."/>
        </authorList>
    </citation>
    <scope>NUCLEOTIDE SEQUENCE [LARGE SCALE GENOMIC DNA]</scope>
</reference>
<dbReference type="RefSeq" id="XP_009065863.1">
    <property type="nucleotide sequence ID" value="XM_009067615.1"/>
</dbReference>
<evidence type="ECO:0000313" key="2">
    <source>
        <dbReference type="EMBL" id="ESO83432.1"/>
    </source>
</evidence>
<protein>
    <submittedName>
        <fullName evidence="2">Uncharacterized protein</fullName>
    </submittedName>
</protein>
<name>V3ZH06_LOTGI</name>
<dbReference type="Proteomes" id="UP000030746">
    <property type="component" value="Unassembled WGS sequence"/>
</dbReference>
<dbReference type="GeneID" id="20241110"/>
<feature type="compositionally biased region" description="Low complexity" evidence="1">
    <location>
        <begin position="346"/>
        <end position="365"/>
    </location>
</feature>
<feature type="region of interest" description="Disordered" evidence="1">
    <location>
        <begin position="184"/>
        <end position="209"/>
    </location>
</feature>
<evidence type="ECO:0000313" key="3">
    <source>
        <dbReference type="Proteomes" id="UP000030746"/>
    </source>
</evidence>
<keyword evidence="3" id="KW-1185">Reference proteome</keyword>
<dbReference type="KEGG" id="lgi:LOTGIDRAFT_169295"/>
<dbReference type="OrthoDB" id="6110579at2759"/>
<feature type="region of interest" description="Disordered" evidence="1">
    <location>
        <begin position="343"/>
        <end position="365"/>
    </location>
</feature>
<accession>V3ZH06</accession>
<evidence type="ECO:0000256" key="1">
    <source>
        <dbReference type="SAM" id="MobiDB-lite"/>
    </source>
</evidence>
<dbReference type="HOGENOM" id="CLU_759273_0_0_1"/>
<gene>
    <name evidence="2" type="ORF">LOTGIDRAFT_169295</name>
</gene>
<dbReference type="OMA" id="FCPEERP"/>
<dbReference type="EMBL" id="KB203683">
    <property type="protein sequence ID" value="ESO83432.1"/>
    <property type="molecule type" value="Genomic_DNA"/>
</dbReference>
<sequence>MPAYLMTIRRKPTKTMSVRQKYPGFLPPRFDGIFRPQTTTTSKIFNSSVYPTGVRTKSLQNIQSQKTTCMFDFTKKEKPEIKCTTSQEIRKSCTPGLSPRGFRDTPRSGRSFRDGGCNWVTTEQKQNTPDVRDHLYINTFFPEERPMRYRELTLPSIHQDRPWSVSEGNPSKRFSKHDAHQLIGTDSRRQHKPRIGLAGTSKKDSPDTNLLSVSFDVKQIPNPNKEQDIQHSKGFANGVRRIYNSPNYPKRPVASEPGRYRPFSTVNIHKSRQISAQVSNSPKHFVSVNQYMKYVEDKLFEERVKVSNPTNTAELCPRTGINTSLSQYHDPTIRALQSVIHVNMPSSKGHSSSGSSSSLTSTGSR</sequence>
<organism evidence="2 3">
    <name type="scientific">Lottia gigantea</name>
    <name type="common">Giant owl limpet</name>
    <dbReference type="NCBI Taxonomy" id="225164"/>
    <lineage>
        <taxon>Eukaryota</taxon>
        <taxon>Metazoa</taxon>
        <taxon>Spiralia</taxon>
        <taxon>Lophotrochozoa</taxon>
        <taxon>Mollusca</taxon>
        <taxon>Gastropoda</taxon>
        <taxon>Patellogastropoda</taxon>
        <taxon>Lottioidea</taxon>
        <taxon>Lottiidae</taxon>
        <taxon>Lottia</taxon>
    </lineage>
</organism>